<evidence type="ECO:0000256" key="1">
    <source>
        <dbReference type="SAM" id="SignalP"/>
    </source>
</evidence>
<evidence type="ECO:0000313" key="3">
    <source>
        <dbReference type="Proteomes" id="UP000268093"/>
    </source>
</evidence>
<keyword evidence="1" id="KW-0732">Signal</keyword>
<feature type="chain" id="PRO_5019122531" evidence="1">
    <location>
        <begin position="22"/>
        <end position="86"/>
    </location>
</feature>
<gene>
    <name evidence="2" type="ORF">BC936DRAFT_144305</name>
</gene>
<dbReference type="EMBL" id="RBNI01003190">
    <property type="protein sequence ID" value="RUP48610.1"/>
    <property type="molecule type" value="Genomic_DNA"/>
</dbReference>
<sequence>MIRAALLSVLASAMLIQLARGNYYFRGPEGEQYAPGTTSDPWTTVDPRLISNAIGDDGQPPTLFGSPFGDEVLTDKPVNILSVFFG</sequence>
<name>A0A433DCN4_9FUNG</name>
<proteinExistence type="predicted"/>
<protein>
    <submittedName>
        <fullName evidence="2">Uncharacterized protein</fullName>
    </submittedName>
</protein>
<dbReference type="Proteomes" id="UP000268093">
    <property type="component" value="Unassembled WGS sequence"/>
</dbReference>
<feature type="signal peptide" evidence="1">
    <location>
        <begin position="1"/>
        <end position="21"/>
    </location>
</feature>
<accession>A0A433DCN4</accession>
<reference evidence="2 3" key="1">
    <citation type="journal article" date="2018" name="New Phytol.">
        <title>Phylogenomics of Endogonaceae and evolution of mycorrhizas within Mucoromycota.</title>
        <authorList>
            <person name="Chang Y."/>
            <person name="Desiro A."/>
            <person name="Na H."/>
            <person name="Sandor L."/>
            <person name="Lipzen A."/>
            <person name="Clum A."/>
            <person name="Barry K."/>
            <person name="Grigoriev I.V."/>
            <person name="Martin F.M."/>
            <person name="Stajich J.E."/>
            <person name="Smith M.E."/>
            <person name="Bonito G."/>
            <person name="Spatafora J.W."/>
        </authorList>
    </citation>
    <scope>NUCLEOTIDE SEQUENCE [LARGE SCALE GENOMIC DNA]</scope>
    <source>
        <strain evidence="2 3">GMNB39</strain>
    </source>
</reference>
<comment type="caution">
    <text evidence="2">The sequence shown here is derived from an EMBL/GenBank/DDBJ whole genome shotgun (WGS) entry which is preliminary data.</text>
</comment>
<organism evidence="2 3">
    <name type="scientific">Jimgerdemannia flammicorona</name>
    <dbReference type="NCBI Taxonomy" id="994334"/>
    <lineage>
        <taxon>Eukaryota</taxon>
        <taxon>Fungi</taxon>
        <taxon>Fungi incertae sedis</taxon>
        <taxon>Mucoromycota</taxon>
        <taxon>Mucoromycotina</taxon>
        <taxon>Endogonomycetes</taxon>
        <taxon>Endogonales</taxon>
        <taxon>Endogonaceae</taxon>
        <taxon>Jimgerdemannia</taxon>
    </lineage>
</organism>
<evidence type="ECO:0000313" key="2">
    <source>
        <dbReference type="EMBL" id="RUP48610.1"/>
    </source>
</evidence>
<dbReference type="AlphaFoldDB" id="A0A433DCN4"/>
<keyword evidence="3" id="KW-1185">Reference proteome</keyword>